<dbReference type="EMBL" id="CAJPDS010000100">
    <property type="protein sequence ID" value="CAF9937331.1"/>
    <property type="molecule type" value="Genomic_DNA"/>
</dbReference>
<gene>
    <name evidence="3" type="ORF">HETSPECPRED_000499</name>
</gene>
<reference evidence="3" key="1">
    <citation type="submission" date="2021-03" db="EMBL/GenBank/DDBJ databases">
        <authorList>
            <person name="Tagirdzhanova G."/>
        </authorList>
    </citation>
    <scope>NUCLEOTIDE SEQUENCE</scope>
</reference>
<organism evidence="3 4">
    <name type="scientific">Heterodermia speciosa</name>
    <dbReference type="NCBI Taxonomy" id="116794"/>
    <lineage>
        <taxon>Eukaryota</taxon>
        <taxon>Fungi</taxon>
        <taxon>Dikarya</taxon>
        <taxon>Ascomycota</taxon>
        <taxon>Pezizomycotina</taxon>
        <taxon>Lecanoromycetes</taxon>
        <taxon>OSLEUM clade</taxon>
        <taxon>Lecanoromycetidae</taxon>
        <taxon>Caliciales</taxon>
        <taxon>Physciaceae</taxon>
        <taxon>Heterodermia</taxon>
    </lineage>
</organism>
<evidence type="ECO:0000313" key="3">
    <source>
        <dbReference type="EMBL" id="CAF9937331.1"/>
    </source>
</evidence>
<feature type="chain" id="PRO_5034621422" description="Dirigent protein" evidence="2">
    <location>
        <begin position="34"/>
        <end position="352"/>
    </location>
</feature>
<sequence length="352" mass="38699">MKTVRKHATRGKTQPHRKMLPTVLLIHLGLVSALSISSPQQISNPNNNGSEASSFHSNSLLLHDPTPPPGFRVTPNWFPNTRLSTPQVWLWLFTFQSALAAHPARQPLPQSTVLSKPALNLVIQVTVSNPALTYGEVIWGLYEAGVATGSRQGRASSLVGEMPGLGLGLFIAQEPLRGYIKIGSLRTLRTLRGLDNLPGANTTAATARRAEEVRARRRRRSGALAVRDSGDARSREDRFLVVHYLFDGQELAPGRVLTAFLRTMVFCAEHEEEEGFGAGSMVAFSADGMVRLRMDGVGGAGLSWRMARLALRTMWVQVVMEFQGYSPESPRWEGFSFIVEYRGVRVGQGWIG</sequence>
<evidence type="ECO:0008006" key="5">
    <source>
        <dbReference type="Google" id="ProtNLM"/>
    </source>
</evidence>
<dbReference type="AlphaFoldDB" id="A0A8H3G3B7"/>
<keyword evidence="4" id="KW-1185">Reference proteome</keyword>
<dbReference type="OrthoDB" id="5367491at2759"/>
<evidence type="ECO:0000256" key="1">
    <source>
        <dbReference type="SAM" id="MobiDB-lite"/>
    </source>
</evidence>
<proteinExistence type="predicted"/>
<accession>A0A8H3G3B7</accession>
<feature type="compositionally biased region" description="Polar residues" evidence="1">
    <location>
        <begin position="49"/>
        <end position="60"/>
    </location>
</feature>
<evidence type="ECO:0000256" key="2">
    <source>
        <dbReference type="SAM" id="SignalP"/>
    </source>
</evidence>
<feature type="signal peptide" evidence="2">
    <location>
        <begin position="1"/>
        <end position="33"/>
    </location>
</feature>
<protein>
    <recommendedName>
        <fullName evidence="5">Dirigent protein</fullName>
    </recommendedName>
</protein>
<dbReference type="Proteomes" id="UP000664521">
    <property type="component" value="Unassembled WGS sequence"/>
</dbReference>
<comment type="caution">
    <text evidence="3">The sequence shown here is derived from an EMBL/GenBank/DDBJ whole genome shotgun (WGS) entry which is preliminary data.</text>
</comment>
<feature type="region of interest" description="Disordered" evidence="1">
    <location>
        <begin position="40"/>
        <end position="61"/>
    </location>
</feature>
<evidence type="ECO:0000313" key="4">
    <source>
        <dbReference type="Proteomes" id="UP000664521"/>
    </source>
</evidence>
<name>A0A8H3G3B7_9LECA</name>
<keyword evidence="2" id="KW-0732">Signal</keyword>